<protein>
    <submittedName>
        <fullName evidence="3">ABC transporter substrate-binding protein</fullName>
    </submittedName>
    <submittedName>
        <fullName evidence="4">Lactose/L-arabinose transport system substrate-binding protein</fullName>
    </submittedName>
</protein>
<dbReference type="RefSeq" id="WP_089853758.1">
    <property type="nucleotide sequence ID" value="NZ_BJWJ01000007.1"/>
</dbReference>
<feature type="region of interest" description="Disordered" evidence="1">
    <location>
        <begin position="26"/>
        <end position="47"/>
    </location>
</feature>
<sequence length="440" mass="48236">MKKIFTLLLILMLGVLAACGGDDTSNDDTGGSDSDNGTDSGETSDGVQSVTAWAWDPNFNIRALELANQAYDGDSEMYVEIIENAQDDIIQRLNAGLSSGTTQGMPNIVLIEDYRAQSFLQSYPDAFYPLTDYINPDDFAQYKVEATSFDGDIYGLPFDTGVSGLYVRTDYLEEAGYTVEDLSDITWKEYIEIGKEVKAATGKDMITLDPNDFGMVRMMLQSAGEWYFEEDGNTPALADNPALEEIFVLYKEMMDADIVKLNSDWSQFVSAFNSGDVATVPTGNWITPSVKAEASQSGNWAVLPLPRLEVDGAVNTSNLGGSSWYVLNQDGKELAAEFLANTFGSNEQFYTDLVTEIGALGTYIPGTQGEAFEQEDPFFGGQAIIQDFATWSEQIPPVNYGMHTYAVDDILKVEMQNYLNGADVGDVLDNAQSQAETQLR</sequence>
<dbReference type="InterPro" id="IPR006059">
    <property type="entry name" value="SBP"/>
</dbReference>
<dbReference type="Proteomes" id="UP000199139">
    <property type="component" value="Unassembled WGS sequence"/>
</dbReference>
<evidence type="ECO:0000256" key="2">
    <source>
        <dbReference type="SAM" id="SignalP"/>
    </source>
</evidence>
<dbReference type="PANTHER" id="PTHR43649:SF32">
    <property type="entry name" value="SUGAR BINDING SECRETED PROTEIN"/>
    <property type="match status" value="1"/>
</dbReference>
<dbReference type="Gene3D" id="3.40.190.10">
    <property type="entry name" value="Periplasmic binding protein-like II"/>
    <property type="match status" value="1"/>
</dbReference>
<accession>A0A1I6SC09</accession>
<feature type="compositionally biased region" description="Low complexity" evidence="1">
    <location>
        <begin position="26"/>
        <end position="46"/>
    </location>
</feature>
<evidence type="ECO:0000256" key="1">
    <source>
        <dbReference type="SAM" id="MobiDB-lite"/>
    </source>
</evidence>
<feature type="chain" id="PRO_5011470895" evidence="2">
    <location>
        <begin position="18"/>
        <end position="440"/>
    </location>
</feature>
<dbReference type="OrthoDB" id="9768630at2"/>
<dbReference type="SUPFAM" id="SSF53850">
    <property type="entry name" value="Periplasmic binding protein-like II"/>
    <property type="match status" value="1"/>
</dbReference>
<organism evidence="4 5">
    <name type="scientific">Halolactibacillus miurensis</name>
    <dbReference type="NCBI Taxonomy" id="306541"/>
    <lineage>
        <taxon>Bacteria</taxon>
        <taxon>Bacillati</taxon>
        <taxon>Bacillota</taxon>
        <taxon>Bacilli</taxon>
        <taxon>Bacillales</taxon>
        <taxon>Bacillaceae</taxon>
        <taxon>Halolactibacillus</taxon>
    </lineage>
</organism>
<dbReference type="InterPro" id="IPR050490">
    <property type="entry name" value="Bact_solute-bd_prot1"/>
</dbReference>
<proteinExistence type="predicted"/>
<keyword evidence="6" id="KW-1185">Reference proteome</keyword>
<dbReference type="PROSITE" id="PS51257">
    <property type="entry name" value="PROKAR_LIPOPROTEIN"/>
    <property type="match status" value="1"/>
</dbReference>
<keyword evidence="2" id="KW-0732">Signal</keyword>
<evidence type="ECO:0000313" key="4">
    <source>
        <dbReference type="EMBL" id="SFS74486.1"/>
    </source>
</evidence>
<dbReference type="EMBL" id="FPAI01000008">
    <property type="protein sequence ID" value="SFS74486.1"/>
    <property type="molecule type" value="Genomic_DNA"/>
</dbReference>
<reference evidence="3 6" key="2">
    <citation type="submission" date="2019-07" db="EMBL/GenBank/DDBJ databases">
        <title>Whole genome shotgun sequence of Halolactibacillus miurensis NBRC 100873.</title>
        <authorList>
            <person name="Hosoyama A."/>
            <person name="Uohara A."/>
            <person name="Ohji S."/>
            <person name="Ichikawa N."/>
        </authorList>
    </citation>
    <scope>NUCLEOTIDE SEQUENCE [LARGE SCALE GENOMIC DNA]</scope>
    <source>
        <strain evidence="3 6">NBRC 100873</strain>
    </source>
</reference>
<dbReference type="STRING" id="306541.SAMN05421668_10870"/>
<evidence type="ECO:0000313" key="5">
    <source>
        <dbReference type="Proteomes" id="UP000199139"/>
    </source>
</evidence>
<dbReference type="AlphaFoldDB" id="A0A1I6SC09"/>
<dbReference type="Pfam" id="PF13416">
    <property type="entry name" value="SBP_bac_8"/>
    <property type="match status" value="1"/>
</dbReference>
<feature type="signal peptide" evidence="2">
    <location>
        <begin position="1"/>
        <end position="17"/>
    </location>
</feature>
<dbReference type="Proteomes" id="UP000321773">
    <property type="component" value="Unassembled WGS sequence"/>
</dbReference>
<evidence type="ECO:0000313" key="6">
    <source>
        <dbReference type="Proteomes" id="UP000321773"/>
    </source>
</evidence>
<reference evidence="4 5" key="1">
    <citation type="submission" date="2016-10" db="EMBL/GenBank/DDBJ databases">
        <authorList>
            <person name="de Groot N.N."/>
        </authorList>
    </citation>
    <scope>NUCLEOTIDE SEQUENCE [LARGE SCALE GENOMIC DNA]</scope>
    <source>
        <strain evidence="4 5">DSM 17074</strain>
    </source>
</reference>
<gene>
    <name evidence="3" type="primary">lacE</name>
    <name evidence="3" type="ORF">HMI01_09880</name>
    <name evidence="4" type="ORF">SAMN05421668_10870</name>
</gene>
<name>A0A1I6SC09_9BACI</name>
<evidence type="ECO:0000313" key="3">
    <source>
        <dbReference type="EMBL" id="GEM04000.1"/>
    </source>
</evidence>
<dbReference type="EMBL" id="BJWJ01000007">
    <property type="protein sequence ID" value="GEM04000.1"/>
    <property type="molecule type" value="Genomic_DNA"/>
</dbReference>
<dbReference type="PANTHER" id="PTHR43649">
    <property type="entry name" value="ARABINOSE-BINDING PROTEIN-RELATED"/>
    <property type="match status" value="1"/>
</dbReference>